<evidence type="ECO:0000256" key="3">
    <source>
        <dbReference type="ARBA" id="ARBA00023163"/>
    </source>
</evidence>
<feature type="compositionally biased region" description="Low complexity" evidence="4">
    <location>
        <begin position="149"/>
        <end position="159"/>
    </location>
</feature>
<dbReference type="Gene3D" id="1.10.10.10">
    <property type="entry name" value="Winged helix-like DNA-binding domain superfamily/Winged helix DNA-binding domain"/>
    <property type="match status" value="1"/>
</dbReference>
<evidence type="ECO:0000313" key="7">
    <source>
        <dbReference type="Proteomes" id="UP000823616"/>
    </source>
</evidence>
<dbReference type="InterPro" id="IPR036388">
    <property type="entry name" value="WH-like_DNA-bd_sf"/>
</dbReference>
<dbReference type="InterPro" id="IPR036390">
    <property type="entry name" value="WH_DNA-bd_sf"/>
</dbReference>
<evidence type="ECO:0000256" key="1">
    <source>
        <dbReference type="ARBA" id="ARBA00023015"/>
    </source>
</evidence>
<sequence length="168" mass="18353">MKQDLGFYLKRISETLEKLNAAELRENGLTKTQSRVLDFLESRPGKTATQRDMEIFFAVSHPTVTGIVKRMEARGLVSTETKDRGRSSKKVSLTEKGEEMRKQNEKCLSAHRKSLLAGFSKTETAGIEAALKRMYGNLCGNEEGGEGTSGSAAKPAAKGKGTKKPSAR</sequence>
<dbReference type="PANTHER" id="PTHR42756:SF1">
    <property type="entry name" value="TRANSCRIPTIONAL REPRESSOR OF EMRAB OPERON"/>
    <property type="match status" value="1"/>
</dbReference>
<comment type="caution">
    <text evidence="6">The sequence shown here is derived from an EMBL/GenBank/DDBJ whole genome shotgun (WGS) entry which is preliminary data.</text>
</comment>
<dbReference type="Pfam" id="PF12802">
    <property type="entry name" value="MarR_2"/>
    <property type="match status" value="1"/>
</dbReference>
<name>A0A9D9EMD0_9SPIR</name>
<dbReference type="PANTHER" id="PTHR42756">
    <property type="entry name" value="TRANSCRIPTIONAL REGULATOR, MARR"/>
    <property type="match status" value="1"/>
</dbReference>
<dbReference type="AlphaFoldDB" id="A0A9D9EMD0"/>
<feature type="region of interest" description="Disordered" evidence="4">
    <location>
        <begin position="138"/>
        <end position="168"/>
    </location>
</feature>
<accession>A0A9D9EMD0</accession>
<feature type="domain" description="HTH marR-type" evidence="5">
    <location>
        <begin position="2"/>
        <end position="136"/>
    </location>
</feature>
<protein>
    <submittedName>
        <fullName evidence="6">Winged helix-turn-helix transcriptional regulator</fullName>
    </submittedName>
</protein>
<evidence type="ECO:0000259" key="5">
    <source>
        <dbReference type="PROSITE" id="PS50995"/>
    </source>
</evidence>
<dbReference type="PRINTS" id="PR00598">
    <property type="entry name" value="HTHMARR"/>
</dbReference>
<dbReference type="GO" id="GO:0003677">
    <property type="term" value="F:DNA binding"/>
    <property type="evidence" value="ECO:0007669"/>
    <property type="project" value="UniProtKB-KW"/>
</dbReference>
<reference evidence="6" key="1">
    <citation type="submission" date="2020-10" db="EMBL/GenBank/DDBJ databases">
        <authorList>
            <person name="Gilroy R."/>
        </authorList>
    </citation>
    <scope>NUCLEOTIDE SEQUENCE</scope>
    <source>
        <strain evidence="6">B3-4054</strain>
    </source>
</reference>
<keyword evidence="1" id="KW-0805">Transcription regulation</keyword>
<keyword evidence="3" id="KW-0804">Transcription</keyword>
<feature type="region of interest" description="Disordered" evidence="4">
    <location>
        <begin position="76"/>
        <end position="105"/>
    </location>
</feature>
<evidence type="ECO:0000256" key="4">
    <source>
        <dbReference type="SAM" id="MobiDB-lite"/>
    </source>
</evidence>
<dbReference type="GO" id="GO:0003700">
    <property type="term" value="F:DNA-binding transcription factor activity"/>
    <property type="evidence" value="ECO:0007669"/>
    <property type="project" value="InterPro"/>
</dbReference>
<evidence type="ECO:0000256" key="2">
    <source>
        <dbReference type="ARBA" id="ARBA00023125"/>
    </source>
</evidence>
<feature type="compositionally biased region" description="Basic and acidic residues" evidence="4">
    <location>
        <begin position="80"/>
        <end position="105"/>
    </location>
</feature>
<proteinExistence type="predicted"/>
<organism evidence="6 7">
    <name type="scientific">Candidatus Avitreponema avistercoris</name>
    <dbReference type="NCBI Taxonomy" id="2840705"/>
    <lineage>
        <taxon>Bacteria</taxon>
        <taxon>Pseudomonadati</taxon>
        <taxon>Spirochaetota</taxon>
        <taxon>Spirochaetia</taxon>
        <taxon>Spirochaetales</taxon>
        <taxon>Candidatus Avitreponema</taxon>
    </lineage>
</organism>
<dbReference type="SMART" id="SM00347">
    <property type="entry name" value="HTH_MARR"/>
    <property type="match status" value="1"/>
</dbReference>
<dbReference type="InterPro" id="IPR000835">
    <property type="entry name" value="HTH_MarR-typ"/>
</dbReference>
<dbReference type="PROSITE" id="PS50995">
    <property type="entry name" value="HTH_MARR_2"/>
    <property type="match status" value="1"/>
</dbReference>
<keyword evidence="2" id="KW-0238">DNA-binding</keyword>
<gene>
    <name evidence="6" type="ORF">IAA96_03430</name>
</gene>
<dbReference type="Proteomes" id="UP000823616">
    <property type="component" value="Unassembled WGS sequence"/>
</dbReference>
<evidence type="ECO:0000313" key="6">
    <source>
        <dbReference type="EMBL" id="MBO8450139.1"/>
    </source>
</evidence>
<dbReference type="EMBL" id="JADIMS010000055">
    <property type="protein sequence ID" value="MBO8450139.1"/>
    <property type="molecule type" value="Genomic_DNA"/>
</dbReference>
<dbReference type="SUPFAM" id="SSF46785">
    <property type="entry name" value="Winged helix' DNA-binding domain"/>
    <property type="match status" value="1"/>
</dbReference>
<reference evidence="6" key="2">
    <citation type="journal article" date="2021" name="PeerJ">
        <title>Extensive microbial diversity within the chicken gut microbiome revealed by metagenomics and culture.</title>
        <authorList>
            <person name="Gilroy R."/>
            <person name="Ravi A."/>
            <person name="Getino M."/>
            <person name="Pursley I."/>
            <person name="Horton D.L."/>
            <person name="Alikhan N.F."/>
            <person name="Baker D."/>
            <person name="Gharbi K."/>
            <person name="Hall N."/>
            <person name="Watson M."/>
            <person name="Adriaenssens E.M."/>
            <person name="Foster-Nyarko E."/>
            <person name="Jarju S."/>
            <person name="Secka A."/>
            <person name="Antonio M."/>
            <person name="Oren A."/>
            <person name="Chaudhuri R.R."/>
            <person name="La Ragione R."/>
            <person name="Hildebrand F."/>
            <person name="Pallen M.J."/>
        </authorList>
    </citation>
    <scope>NUCLEOTIDE SEQUENCE</scope>
    <source>
        <strain evidence="6">B3-4054</strain>
    </source>
</reference>